<organism evidence="3 4">
    <name type="scientific">Austropuccinia psidii MF-1</name>
    <dbReference type="NCBI Taxonomy" id="1389203"/>
    <lineage>
        <taxon>Eukaryota</taxon>
        <taxon>Fungi</taxon>
        <taxon>Dikarya</taxon>
        <taxon>Basidiomycota</taxon>
        <taxon>Pucciniomycotina</taxon>
        <taxon>Pucciniomycetes</taxon>
        <taxon>Pucciniales</taxon>
        <taxon>Sphaerophragmiaceae</taxon>
        <taxon>Austropuccinia</taxon>
    </lineage>
</organism>
<dbReference type="OrthoDB" id="2506533at2759"/>
<feature type="compositionally biased region" description="Acidic residues" evidence="2">
    <location>
        <begin position="117"/>
        <end position="134"/>
    </location>
</feature>
<feature type="region of interest" description="Disordered" evidence="2">
    <location>
        <begin position="31"/>
        <end position="179"/>
    </location>
</feature>
<comment type="caution">
    <text evidence="3">The sequence shown here is derived from an EMBL/GenBank/DDBJ whole genome shotgun (WGS) entry which is preliminary data.</text>
</comment>
<feature type="compositionally biased region" description="Polar residues" evidence="2">
    <location>
        <begin position="144"/>
        <end position="153"/>
    </location>
</feature>
<evidence type="ECO:0000313" key="3">
    <source>
        <dbReference type="EMBL" id="MBW0486413.1"/>
    </source>
</evidence>
<evidence type="ECO:0000256" key="2">
    <source>
        <dbReference type="SAM" id="MobiDB-lite"/>
    </source>
</evidence>
<feature type="compositionally biased region" description="Basic and acidic residues" evidence="2">
    <location>
        <begin position="60"/>
        <end position="74"/>
    </location>
</feature>
<evidence type="ECO:0000313" key="4">
    <source>
        <dbReference type="Proteomes" id="UP000765509"/>
    </source>
</evidence>
<sequence>MWLLWSSGDRVPSVLAILAFDEQDLMAPIRARHHEEYQTTRNSKRKPESSKSSSDEDFEGLCKDELLKAHEQRMKTLLGLEGPPSPSIQTESDEEWHGIDHESSSKENGLEGSITEDQPDEDGSNPDFDDDEDLLASALKASKQDSSSESISNDKIIEFHDPSRSRDMDSRSQLNHSERNSFMASALKKQLGMTEQISKQNKVLNKKDEEEAKLESLDRSLANLVSHLSRPQKSTSENLDAILSSNLPPLEKDRNPQRHPRAIKAGMARAKLRKSLAADREAMASGTVRARNSKTLTKRQQRVADGTEERERKARKARRDHGIIKQTKDGGRIAWSQAHSRELNRPLSQAKSKNYVDNKRSVKLFKASQNVIESMAMFTYTLGRSVAAFCEDLIRLASPNS</sequence>
<protein>
    <submittedName>
        <fullName evidence="3">Uncharacterized protein</fullName>
    </submittedName>
</protein>
<proteinExistence type="predicted"/>
<feature type="coiled-coil region" evidence="1">
    <location>
        <begin position="200"/>
        <end position="227"/>
    </location>
</feature>
<feature type="compositionally biased region" description="Basic and acidic residues" evidence="2">
    <location>
        <begin position="95"/>
        <end position="109"/>
    </location>
</feature>
<gene>
    <name evidence="3" type="ORF">O181_026128</name>
</gene>
<feature type="region of interest" description="Disordered" evidence="2">
    <location>
        <begin position="278"/>
        <end position="331"/>
    </location>
</feature>
<feature type="compositionally biased region" description="Basic and acidic residues" evidence="2">
    <location>
        <begin position="320"/>
        <end position="331"/>
    </location>
</feature>
<dbReference type="Proteomes" id="UP000765509">
    <property type="component" value="Unassembled WGS sequence"/>
</dbReference>
<keyword evidence="1" id="KW-0175">Coiled coil</keyword>
<accession>A0A9Q3GZR1</accession>
<dbReference type="AlphaFoldDB" id="A0A9Q3GZR1"/>
<keyword evidence="4" id="KW-1185">Reference proteome</keyword>
<dbReference type="EMBL" id="AVOT02008644">
    <property type="protein sequence ID" value="MBW0486413.1"/>
    <property type="molecule type" value="Genomic_DNA"/>
</dbReference>
<evidence type="ECO:0000256" key="1">
    <source>
        <dbReference type="SAM" id="Coils"/>
    </source>
</evidence>
<reference evidence="3" key="1">
    <citation type="submission" date="2021-03" db="EMBL/GenBank/DDBJ databases">
        <title>Draft genome sequence of rust myrtle Austropuccinia psidii MF-1, a brazilian biotype.</title>
        <authorList>
            <person name="Quecine M.C."/>
            <person name="Pachon D.M.R."/>
            <person name="Bonatelli M.L."/>
            <person name="Correr F.H."/>
            <person name="Franceschini L.M."/>
            <person name="Leite T.F."/>
            <person name="Margarido G.R.A."/>
            <person name="Almeida C.A."/>
            <person name="Ferrarezi J.A."/>
            <person name="Labate C.A."/>
        </authorList>
    </citation>
    <scope>NUCLEOTIDE SEQUENCE</scope>
    <source>
        <strain evidence="3">MF-1</strain>
    </source>
</reference>
<name>A0A9Q3GZR1_9BASI</name>
<feature type="compositionally biased region" description="Basic and acidic residues" evidence="2">
    <location>
        <begin position="155"/>
        <end position="170"/>
    </location>
</feature>